<evidence type="ECO:0000313" key="2">
    <source>
        <dbReference type="EMBL" id="EDO28124.1"/>
    </source>
</evidence>
<name>A7T7C9_NEMVE</name>
<feature type="domain" description="Piwi" evidence="1">
    <location>
        <begin position="1"/>
        <end position="180"/>
    </location>
</feature>
<dbReference type="Gene3D" id="3.30.420.10">
    <property type="entry name" value="Ribonuclease H-like superfamily/Ribonuclease H"/>
    <property type="match status" value="1"/>
</dbReference>
<dbReference type="GO" id="GO:0003676">
    <property type="term" value="F:nucleic acid binding"/>
    <property type="evidence" value="ECO:0007669"/>
    <property type="project" value="InterPro"/>
</dbReference>
<dbReference type="Pfam" id="PF02171">
    <property type="entry name" value="Piwi"/>
    <property type="match status" value="1"/>
</dbReference>
<dbReference type="PhylomeDB" id="A7T7C9"/>
<evidence type="ECO:0000313" key="3">
    <source>
        <dbReference type="Proteomes" id="UP000001593"/>
    </source>
</evidence>
<dbReference type="AlphaFoldDB" id="A7T7C9"/>
<evidence type="ECO:0000259" key="1">
    <source>
        <dbReference type="PROSITE" id="PS50822"/>
    </source>
</evidence>
<reference evidence="2 3" key="1">
    <citation type="journal article" date="2007" name="Science">
        <title>Sea anemone genome reveals ancestral eumetazoan gene repertoire and genomic organization.</title>
        <authorList>
            <person name="Putnam N.H."/>
            <person name="Srivastava M."/>
            <person name="Hellsten U."/>
            <person name="Dirks B."/>
            <person name="Chapman J."/>
            <person name="Salamov A."/>
            <person name="Terry A."/>
            <person name="Shapiro H."/>
            <person name="Lindquist E."/>
            <person name="Kapitonov V.V."/>
            <person name="Jurka J."/>
            <person name="Genikhovich G."/>
            <person name="Grigoriev I.V."/>
            <person name="Lucas S.M."/>
            <person name="Steele R.E."/>
            <person name="Finnerty J.R."/>
            <person name="Technau U."/>
            <person name="Martindale M.Q."/>
            <person name="Rokhsar D.S."/>
        </authorList>
    </citation>
    <scope>NUCLEOTIDE SEQUENCE [LARGE SCALE GENOMIC DNA]</scope>
    <source>
        <strain evidence="3">CH2 X CH6</strain>
    </source>
</reference>
<feature type="non-terminal residue" evidence="2">
    <location>
        <position position="180"/>
    </location>
</feature>
<dbReference type="InterPro" id="IPR036397">
    <property type="entry name" value="RNaseH_sf"/>
</dbReference>
<protein>
    <recommendedName>
        <fullName evidence="1">Piwi domain-containing protein</fullName>
    </recommendedName>
</protein>
<feature type="non-terminal residue" evidence="2">
    <location>
        <position position="1"/>
    </location>
</feature>
<keyword evidence="3" id="KW-1185">Reference proteome</keyword>
<dbReference type="PANTHER" id="PTHR22891">
    <property type="entry name" value="EUKARYOTIC TRANSLATION INITIATION FACTOR 2C"/>
    <property type="match status" value="1"/>
</dbReference>
<dbReference type="Proteomes" id="UP000001593">
    <property type="component" value="Unassembled WGS sequence"/>
</dbReference>
<dbReference type="STRING" id="45351.A7T7C9"/>
<dbReference type="EMBL" id="DS471995">
    <property type="protein sequence ID" value="EDO28124.1"/>
    <property type="molecule type" value="Genomic_DNA"/>
</dbReference>
<accession>A7T7C9</accession>
<dbReference type="InterPro" id="IPR003165">
    <property type="entry name" value="Piwi"/>
</dbReference>
<dbReference type="PROSITE" id="PS50822">
    <property type="entry name" value="PIWI"/>
    <property type="match status" value="1"/>
</dbReference>
<sequence length="180" mass="20331">RSLMVCGIDVYHDKARGGRSVGGLVCSMNRSLTRWYSDVCFQSPGQELIDGLKMLLIKGIRKWHDAIRKWHDVCYLTMFVSLSRPSGSGMMPSGSGMMYVIFNVCVLIKAIRKWHDVNNALPERIIVYRDGVGDGQLKVVAGYEVQQFEECFASFGESYKPKLAVLVVQKRINTRIFSAE</sequence>
<dbReference type="SUPFAM" id="SSF53098">
    <property type="entry name" value="Ribonuclease H-like"/>
    <property type="match status" value="2"/>
</dbReference>
<proteinExistence type="predicted"/>
<organism evidence="2 3">
    <name type="scientific">Nematostella vectensis</name>
    <name type="common">Starlet sea anemone</name>
    <dbReference type="NCBI Taxonomy" id="45351"/>
    <lineage>
        <taxon>Eukaryota</taxon>
        <taxon>Metazoa</taxon>
        <taxon>Cnidaria</taxon>
        <taxon>Anthozoa</taxon>
        <taxon>Hexacorallia</taxon>
        <taxon>Actiniaria</taxon>
        <taxon>Edwardsiidae</taxon>
        <taxon>Nematostella</taxon>
    </lineage>
</organism>
<dbReference type="InParanoid" id="A7T7C9"/>
<dbReference type="InterPro" id="IPR012337">
    <property type="entry name" value="RNaseH-like_sf"/>
</dbReference>
<gene>
    <name evidence="2" type="ORF">NEMVEDRAFT_v1g223320</name>
</gene>
<dbReference type="eggNOG" id="KOG1042">
    <property type="taxonomic scope" value="Eukaryota"/>
</dbReference>
<dbReference type="HOGENOM" id="CLU_1499993_0_0_1"/>